<evidence type="ECO:0000256" key="7">
    <source>
        <dbReference type="ARBA" id="ARBA00022777"/>
    </source>
</evidence>
<dbReference type="InterPro" id="IPR000836">
    <property type="entry name" value="PRTase_dom"/>
</dbReference>
<feature type="region of interest" description="Disordered" evidence="12">
    <location>
        <begin position="1"/>
        <end position="20"/>
    </location>
</feature>
<dbReference type="GO" id="GO:0006015">
    <property type="term" value="P:5-phosphoribose 1-diphosphate biosynthetic process"/>
    <property type="evidence" value="ECO:0007669"/>
    <property type="project" value="TreeGrafter"/>
</dbReference>
<evidence type="ECO:0000256" key="3">
    <source>
        <dbReference type="ARBA" id="ARBA00022679"/>
    </source>
</evidence>
<evidence type="ECO:0000256" key="12">
    <source>
        <dbReference type="SAM" id="MobiDB-lite"/>
    </source>
</evidence>
<dbReference type="GO" id="GO:0000287">
    <property type="term" value="F:magnesium ion binding"/>
    <property type="evidence" value="ECO:0007669"/>
    <property type="project" value="InterPro"/>
</dbReference>
<dbReference type="PANTHER" id="PTHR10210:SF45">
    <property type="entry name" value="RIBOSE-PHOSPHATE PYROPHOSPHOKINASE 3, CHLOROPLASTIC"/>
    <property type="match status" value="1"/>
</dbReference>
<evidence type="ECO:0000256" key="8">
    <source>
        <dbReference type="ARBA" id="ARBA00022840"/>
    </source>
</evidence>
<comment type="caution">
    <text evidence="15">The sequence shown here is derived from an EMBL/GenBank/DDBJ whole genome shotgun (WGS) entry which is preliminary data.</text>
</comment>
<dbReference type="STRING" id="1157962.A0A250XSN8"/>
<dbReference type="SMART" id="SM01400">
    <property type="entry name" value="Pribosyltran_N"/>
    <property type="match status" value="1"/>
</dbReference>
<dbReference type="PANTHER" id="PTHR10210">
    <property type="entry name" value="RIBOSE-PHOSPHATE DIPHOSPHOKINASE FAMILY MEMBER"/>
    <property type="match status" value="1"/>
</dbReference>
<evidence type="ECO:0000313" key="15">
    <source>
        <dbReference type="EMBL" id="GAX85942.1"/>
    </source>
</evidence>
<dbReference type="Proteomes" id="UP000232323">
    <property type="component" value="Unassembled WGS sequence"/>
</dbReference>
<name>A0A250XSN8_9CHLO</name>
<dbReference type="Pfam" id="PF00156">
    <property type="entry name" value="Pribosyltran"/>
    <property type="match status" value="1"/>
</dbReference>
<dbReference type="OrthoDB" id="10263753at2759"/>
<evidence type="ECO:0000313" key="16">
    <source>
        <dbReference type="Proteomes" id="UP000232323"/>
    </source>
</evidence>
<evidence type="ECO:0000259" key="13">
    <source>
        <dbReference type="Pfam" id="PF00156"/>
    </source>
</evidence>
<keyword evidence="16" id="KW-1185">Reference proteome</keyword>
<dbReference type="GO" id="GO:0004749">
    <property type="term" value="F:ribose phosphate diphosphokinase activity"/>
    <property type="evidence" value="ECO:0007669"/>
    <property type="project" value="UniProtKB-EC"/>
</dbReference>
<comment type="similarity">
    <text evidence="1 11">Belongs to the ribose-phosphate pyrophosphokinase family.</text>
</comment>
<dbReference type="Pfam" id="PF13793">
    <property type="entry name" value="Pribosyltran_N"/>
    <property type="match status" value="1"/>
</dbReference>
<feature type="domain" description="Ribose-phosphate pyrophosphokinase N-terminal" evidence="14">
    <location>
        <begin position="47"/>
        <end position="161"/>
    </location>
</feature>
<keyword evidence="3" id="KW-0808">Transferase</keyword>
<keyword evidence="7" id="KW-0418">Kinase</keyword>
<keyword evidence="6" id="KW-0547">Nucleotide-binding</keyword>
<dbReference type="EC" id="2.7.6.1" evidence="2"/>
<dbReference type="CDD" id="cd06223">
    <property type="entry name" value="PRTases_typeI"/>
    <property type="match status" value="1"/>
</dbReference>
<keyword evidence="5 11" id="KW-0545">Nucleotide biosynthesis</keyword>
<evidence type="ECO:0000256" key="1">
    <source>
        <dbReference type="ARBA" id="ARBA00006478"/>
    </source>
</evidence>
<keyword evidence="4" id="KW-0479">Metal-binding</keyword>
<dbReference type="InterPro" id="IPR005946">
    <property type="entry name" value="Rib-P_diPkinase"/>
</dbReference>
<evidence type="ECO:0000256" key="6">
    <source>
        <dbReference type="ARBA" id="ARBA00022741"/>
    </source>
</evidence>
<reference evidence="15 16" key="1">
    <citation type="submission" date="2017-08" db="EMBL/GenBank/DDBJ databases">
        <title>Acidophilic green algal genome provides insights into adaptation to an acidic environment.</title>
        <authorList>
            <person name="Hirooka S."/>
            <person name="Hirose Y."/>
            <person name="Kanesaki Y."/>
            <person name="Higuchi S."/>
            <person name="Fujiwara T."/>
            <person name="Onuma R."/>
            <person name="Era A."/>
            <person name="Ohbayashi R."/>
            <person name="Uzuka A."/>
            <person name="Nozaki H."/>
            <person name="Yoshikawa H."/>
            <person name="Miyagishima S.Y."/>
        </authorList>
    </citation>
    <scope>NUCLEOTIDE SEQUENCE [LARGE SCALE GENOMIC DNA]</scope>
    <source>
        <strain evidence="15 16">NIES-2499</strain>
    </source>
</reference>
<evidence type="ECO:0000256" key="10">
    <source>
        <dbReference type="ARBA" id="ARBA00049535"/>
    </source>
</evidence>
<proteinExistence type="inferred from homology"/>
<feature type="domain" description="Phosphoribosyltransferase" evidence="13">
    <location>
        <begin position="255"/>
        <end position="296"/>
    </location>
</feature>
<dbReference type="GO" id="GO:0006164">
    <property type="term" value="P:purine nucleotide biosynthetic process"/>
    <property type="evidence" value="ECO:0007669"/>
    <property type="project" value="TreeGrafter"/>
</dbReference>
<evidence type="ECO:0000256" key="11">
    <source>
        <dbReference type="RuleBase" id="RU004324"/>
    </source>
</evidence>
<dbReference type="GO" id="GO:0005524">
    <property type="term" value="F:ATP binding"/>
    <property type="evidence" value="ECO:0007669"/>
    <property type="project" value="UniProtKB-KW"/>
</dbReference>
<keyword evidence="8" id="KW-0067">ATP-binding</keyword>
<organism evidence="15 16">
    <name type="scientific">Chlamydomonas eustigma</name>
    <dbReference type="NCBI Taxonomy" id="1157962"/>
    <lineage>
        <taxon>Eukaryota</taxon>
        <taxon>Viridiplantae</taxon>
        <taxon>Chlorophyta</taxon>
        <taxon>core chlorophytes</taxon>
        <taxon>Chlorophyceae</taxon>
        <taxon>CS clade</taxon>
        <taxon>Chlamydomonadales</taxon>
        <taxon>Chlamydomonadaceae</taxon>
        <taxon>Chlamydomonas</taxon>
    </lineage>
</organism>
<evidence type="ECO:0000256" key="4">
    <source>
        <dbReference type="ARBA" id="ARBA00022723"/>
    </source>
</evidence>
<sequence length="358" mass="39470">MSGNQTPRGHSPVISPAPSLRSGEDFRVSLNVEADQIPEYLLKKQCVLFYAPETEELAKKVAAQNSNIELGKCRWRKFADGFPDLFVENATAIRNKHVAFLASFHNPSVIFEQMSVIYALPRLFVGSFTLVLPFFPTGTLERVETEGDVATAFTLARILTNVPPSRGGPTSLVIFDIHALQERFYFGDAVLPLFESGIPLLLKRLRSLPDKDNITIAYPDEGAHKRFHLAFKAEGFQEVICTKVRDGAKRIVRVKEGNPAGRHVVIVDDLVQSGGTLIECQSVLAQMGAKHVSAYATHGVFPNYSWQKFKSDAGEGAKPGCFRYFWITDSCPASTEVASREPFEVLSLAAPIADALLI</sequence>
<keyword evidence="9" id="KW-0460">Magnesium</keyword>
<dbReference type="FunFam" id="3.40.50.2020:FF:000034">
    <property type="entry name" value="Ribose-phosphate pyrophosphokinase 4"/>
    <property type="match status" value="1"/>
</dbReference>
<protein>
    <recommendedName>
        <fullName evidence="2">ribose-phosphate diphosphokinase</fullName>
        <ecNumber evidence="2">2.7.6.1</ecNumber>
    </recommendedName>
</protein>
<dbReference type="InterPro" id="IPR029099">
    <property type="entry name" value="Pribosyltran_N"/>
</dbReference>
<dbReference type="GO" id="GO:0005737">
    <property type="term" value="C:cytoplasm"/>
    <property type="evidence" value="ECO:0007669"/>
    <property type="project" value="TreeGrafter"/>
</dbReference>
<dbReference type="SUPFAM" id="SSF53271">
    <property type="entry name" value="PRTase-like"/>
    <property type="match status" value="2"/>
</dbReference>
<dbReference type="InterPro" id="IPR029057">
    <property type="entry name" value="PRTase-like"/>
</dbReference>
<dbReference type="EMBL" id="BEGY01000206">
    <property type="protein sequence ID" value="GAX85942.1"/>
    <property type="molecule type" value="Genomic_DNA"/>
</dbReference>
<dbReference type="FunFam" id="3.40.50.2020:FF:000032">
    <property type="entry name" value="ribose-phosphate pyrophosphokinase 4"/>
    <property type="match status" value="1"/>
</dbReference>
<dbReference type="Gene3D" id="3.40.50.2020">
    <property type="match status" value="2"/>
</dbReference>
<dbReference type="AlphaFoldDB" id="A0A250XSN8"/>
<dbReference type="GO" id="GO:0016301">
    <property type="term" value="F:kinase activity"/>
    <property type="evidence" value="ECO:0007669"/>
    <property type="project" value="UniProtKB-KW"/>
</dbReference>
<evidence type="ECO:0000256" key="9">
    <source>
        <dbReference type="ARBA" id="ARBA00022842"/>
    </source>
</evidence>
<gene>
    <name evidence="15" type="ORF">CEUSTIGMA_g13358.t1</name>
</gene>
<comment type="catalytic activity">
    <reaction evidence="10">
        <text>D-ribose 5-phosphate + ATP = 5-phospho-alpha-D-ribose 1-diphosphate + AMP + H(+)</text>
        <dbReference type="Rhea" id="RHEA:15609"/>
        <dbReference type="ChEBI" id="CHEBI:15378"/>
        <dbReference type="ChEBI" id="CHEBI:30616"/>
        <dbReference type="ChEBI" id="CHEBI:58017"/>
        <dbReference type="ChEBI" id="CHEBI:78346"/>
        <dbReference type="ChEBI" id="CHEBI:456215"/>
        <dbReference type="EC" id="2.7.6.1"/>
    </reaction>
</comment>
<evidence type="ECO:0000256" key="5">
    <source>
        <dbReference type="ARBA" id="ARBA00022727"/>
    </source>
</evidence>
<evidence type="ECO:0000256" key="2">
    <source>
        <dbReference type="ARBA" id="ARBA00013247"/>
    </source>
</evidence>
<evidence type="ECO:0000259" key="14">
    <source>
        <dbReference type="Pfam" id="PF13793"/>
    </source>
</evidence>
<dbReference type="NCBIfam" id="TIGR01251">
    <property type="entry name" value="ribP_PPkin"/>
    <property type="match status" value="1"/>
</dbReference>
<accession>A0A250XSN8</accession>
<dbReference type="GO" id="GO:0002189">
    <property type="term" value="C:ribose phosphate diphosphokinase complex"/>
    <property type="evidence" value="ECO:0007669"/>
    <property type="project" value="TreeGrafter"/>
</dbReference>